<keyword evidence="3" id="KW-0560">Oxidoreductase</keyword>
<proteinExistence type="inferred from homology"/>
<evidence type="ECO:0000313" key="4">
    <source>
        <dbReference type="EMBL" id="UZH55515.1"/>
    </source>
</evidence>
<organism evidence="4 5">
    <name type="scientific">Salinimicrobium tongyeongense</name>
    <dbReference type="NCBI Taxonomy" id="2809707"/>
    <lineage>
        <taxon>Bacteria</taxon>
        <taxon>Pseudomonadati</taxon>
        <taxon>Bacteroidota</taxon>
        <taxon>Flavobacteriia</taxon>
        <taxon>Flavobacteriales</taxon>
        <taxon>Flavobacteriaceae</taxon>
        <taxon>Salinimicrobium</taxon>
    </lineage>
</organism>
<accession>A0ABY6NRH1</accession>
<keyword evidence="2" id="KW-0521">NADP</keyword>
<name>A0ABY6NRH1_9FLAO</name>
<gene>
    <name evidence="4" type="ORF">JRG66_01045</name>
</gene>
<evidence type="ECO:0000256" key="3">
    <source>
        <dbReference type="ARBA" id="ARBA00023002"/>
    </source>
</evidence>
<comment type="similarity">
    <text evidence="1">Belongs to the short-chain dehydrogenases/reductases (SDR) family.</text>
</comment>
<dbReference type="SUPFAM" id="SSF51735">
    <property type="entry name" value="NAD(P)-binding Rossmann-fold domains"/>
    <property type="match status" value="1"/>
</dbReference>
<dbReference type="Gene3D" id="3.40.50.720">
    <property type="entry name" value="NAD(P)-binding Rossmann-like Domain"/>
    <property type="match status" value="1"/>
</dbReference>
<keyword evidence="5" id="KW-1185">Reference proteome</keyword>
<evidence type="ECO:0000313" key="5">
    <source>
        <dbReference type="Proteomes" id="UP001163981"/>
    </source>
</evidence>
<evidence type="ECO:0000256" key="2">
    <source>
        <dbReference type="ARBA" id="ARBA00022857"/>
    </source>
</evidence>
<dbReference type="Pfam" id="PF13561">
    <property type="entry name" value="adh_short_C2"/>
    <property type="match status" value="1"/>
</dbReference>
<dbReference type="RefSeq" id="WP_265163889.1">
    <property type="nucleotide sequence ID" value="NZ_CP069620.1"/>
</dbReference>
<dbReference type="Proteomes" id="UP001163981">
    <property type="component" value="Chromosome"/>
</dbReference>
<dbReference type="InterPro" id="IPR036291">
    <property type="entry name" value="NAD(P)-bd_dom_sf"/>
</dbReference>
<dbReference type="PANTHER" id="PTHR43618:SF8">
    <property type="entry name" value="7ALPHA-HYDROXYSTEROID DEHYDROGENASE"/>
    <property type="match status" value="1"/>
</dbReference>
<dbReference type="InterPro" id="IPR002347">
    <property type="entry name" value="SDR_fam"/>
</dbReference>
<protein>
    <submittedName>
        <fullName evidence="4">SDR family oxidoreductase</fullName>
    </submittedName>
</protein>
<dbReference type="PRINTS" id="PR00081">
    <property type="entry name" value="GDHRDH"/>
</dbReference>
<sequence length="251" mass="28553">MRSILITGGSGKVGFQLVNHFLDNDFLVITTSRNRKKFLTDKVHLINEDRLKFLHVLEVDFTKKDAIPTLLNALKQVKISIEHIIHNARSLDYIKIEDDYSISEENFAGEFHMDVIFPYKLTLEILKVDRALKNIIFISSIYGVVAPSPSLYEDFQSSSPIHYGVSKAAQIHLVKELAVRLGPEIRVNCISFGGIKGRTNKDFEERYKALNPMNNMLKEEDVKGPVEFLISDKAKDMTGQNLIVDGGWTIW</sequence>
<evidence type="ECO:0000256" key="1">
    <source>
        <dbReference type="ARBA" id="ARBA00006484"/>
    </source>
</evidence>
<reference evidence="4" key="1">
    <citation type="submission" date="2021-02" db="EMBL/GenBank/DDBJ databases">
        <title>Salinimicrobium sp. nov. isolated from seawater in Tongyeong, Republic of Korea.</title>
        <authorList>
            <person name="Lee S.-J."/>
        </authorList>
    </citation>
    <scope>NUCLEOTIDE SEQUENCE</scope>
    <source>
        <strain evidence="4">HN-2-9-2</strain>
    </source>
</reference>
<dbReference type="EMBL" id="CP069620">
    <property type="protein sequence ID" value="UZH55515.1"/>
    <property type="molecule type" value="Genomic_DNA"/>
</dbReference>
<dbReference type="InterPro" id="IPR052178">
    <property type="entry name" value="Sec_Metab_Biosynth_SDR"/>
</dbReference>
<dbReference type="PANTHER" id="PTHR43618">
    <property type="entry name" value="7-ALPHA-HYDROXYSTEROID DEHYDROGENASE"/>
    <property type="match status" value="1"/>
</dbReference>